<dbReference type="EMBL" id="SWKU01000017">
    <property type="protein sequence ID" value="KAF2999286.1"/>
    <property type="molecule type" value="Genomic_DNA"/>
</dbReference>
<protein>
    <recommendedName>
        <fullName evidence="1">F-box domain-containing protein</fullName>
    </recommendedName>
</protein>
<dbReference type="OrthoDB" id="3637487at2759"/>
<keyword evidence="3" id="KW-1185">Reference proteome</keyword>
<dbReference type="Proteomes" id="UP000801428">
    <property type="component" value="Unassembled WGS sequence"/>
</dbReference>
<comment type="caution">
    <text evidence="2">The sequence shown here is derived from an EMBL/GenBank/DDBJ whole genome shotgun (WGS) entry which is preliminary data.</text>
</comment>
<proteinExistence type="predicted"/>
<dbReference type="SUPFAM" id="SSF81383">
    <property type="entry name" value="F-box domain"/>
    <property type="match status" value="1"/>
</dbReference>
<accession>A0A9P4TAI0</accession>
<dbReference type="AlphaFoldDB" id="A0A9P4TAI0"/>
<name>A0A9P4TAI0_CURKU</name>
<feature type="domain" description="F-box" evidence="1">
    <location>
        <begin position="1"/>
        <end position="58"/>
    </location>
</feature>
<dbReference type="InterPro" id="IPR001810">
    <property type="entry name" value="F-box_dom"/>
</dbReference>
<dbReference type="InterPro" id="IPR036047">
    <property type="entry name" value="F-box-like_dom_sf"/>
</dbReference>
<evidence type="ECO:0000259" key="1">
    <source>
        <dbReference type="PROSITE" id="PS50181"/>
    </source>
</evidence>
<reference evidence="2" key="1">
    <citation type="submission" date="2019-04" db="EMBL/GenBank/DDBJ databases">
        <title>Sequencing of skin fungus with MAO and IRED activity.</title>
        <authorList>
            <person name="Marsaioli A.J."/>
            <person name="Bonatto J.M.C."/>
            <person name="Reis Junior O."/>
        </authorList>
    </citation>
    <scope>NUCLEOTIDE SEQUENCE</scope>
    <source>
        <strain evidence="2">30M1</strain>
    </source>
</reference>
<evidence type="ECO:0000313" key="2">
    <source>
        <dbReference type="EMBL" id="KAF2999286.1"/>
    </source>
</evidence>
<dbReference type="PROSITE" id="PS50181">
    <property type="entry name" value="FBOX"/>
    <property type="match status" value="1"/>
</dbReference>
<sequence>MSLLQLPPELFIHIFNYVGSSDFRSDLSRLTICKEWYEFAKTACYREFDVTEKTLRRLMSSPHVESSLRLLKDSAETMDINLQGFEDWDSFGPPPYTVTREGLDSIMWMDARGPSTRTAWSIELNSNLVRLATILQQTQKLRVLRIQAMSEVDPMFIFWKPREYLFCTGVNTFLAASNLTSLELDLCGSRLKQWDQENDGEVHICTSVAKLLTTLRRLRLRMRDICAGALNPPHHSTNLRLDEVLVNLSLSSGSPLISAVSHARRCGYHGRDSLALKGEMEKQARDLVAQMAAPKTVRVLMHEYPNCQLRAFDVLTGKYIDLAEGAEWRDDGEVIKDQVSDEESEISSITSFSGGE</sequence>
<gene>
    <name evidence="2" type="ORF">E8E13_004202</name>
</gene>
<organism evidence="2 3">
    <name type="scientific">Curvularia kusanoi</name>
    <name type="common">Cochliobolus kusanoi</name>
    <dbReference type="NCBI Taxonomy" id="90978"/>
    <lineage>
        <taxon>Eukaryota</taxon>
        <taxon>Fungi</taxon>
        <taxon>Dikarya</taxon>
        <taxon>Ascomycota</taxon>
        <taxon>Pezizomycotina</taxon>
        <taxon>Dothideomycetes</taxon>
        <taxon>Pleosporomycetidae</taxon>
        <taxon>Pleosporales</taxon>
        <taxon>Pleosporineae</taxon>
        <taxon>Pleosporaceae</taxon>
        <taxon>Curvularia</taxon>
    </lineage>
</organism>
<evidence type="ECO:0000313" key="3">
    <source>
        <dbReference type="Proteomes" id="UP000801428"/>
    </source>
</evidence>